<dbReference type="Gene3D" id="1.10.10.2830">
    <property type="match status" value="1"/>
</dbReference>
<dbReference type="InterPro" id="IPR003115">
    <property type="entry name" value="ParB_N"/>
</dbReference>
<comment type="similarity">
    <text evidence="1">Belongs to the ParB family.</text>
</comment>
<dbReference type="GO" id="GO:0005694">
    <property type="term" value="C:chromosome"/>
    <property type="evidence" value="ECO:0007669"/>
    <property type="project" value="TreeGrafter"/>
</dbReference>
<dbReference type="FunFam" id="3.90.1530.30:FF:000001">
    <property type="entry name" value="Chromosome partitioning protein ParB"/>
    <property type="match status" value="1"/>
</dbReference>
<evidence type="ECO:0000256" key="1">
    <source>
        <dbReference type="ARBA" id="ARBA00006295"/>
    </source>
</evidence>
<dbReference type="FunFam" id="1.10.10.2830:FF:000001">
    <property type="entry name" value="Chromosome partitioning protein ParB"/>
    <property type="match status" value="1"/>
</dbReference>
<dbReference type="Pfam" id="PF23552">
    <property type="entry name" value="ParB_C"/>
    <property type="match status" value="1"/>
</dbReference>
<dbReference type="Pfam" id="PF17762">
    <property type="entry name" value="HTH_ParB"/>
    <property type="match status" value="1"/>
</dbReference>
<dbReference type="Proteomes" id="UP000177626">
    <property type="component" value="Unassembled WGS sequence"/>
</dbReference>
<protein>
    <recommendedName>
        <fullName evidence="4">ParB-like N-terminal domain-containing protein</fullName>
    </recommendedName>
</protein>
<comment type="caution">
    <text evidence="5">The sequence shown here is derived from an EMBL/GenBank/DDBJ whole genome shotgun (WGS) entry which is preliminary data.</text>
</comment>
<evidence type="ECO:0000313" key="6">
    <source>
        <dbReference type="Proteomes" id="UP000177626"/>
    </source>
</evidence>
<dbReference type="GO" id="GO:0045881">
    <property type="term" value="P:positive regulation of sporulation resulting in formation of a cellular spore"/>
    <property type="evidence" value="ECO:0007669"/>
    <property type="project" value="TreeGrafter"/>
</dbReference>
<reference evidence="5 6" key="1">
    <citation type="journal article" date="2016" name="Nat. Commun.">
        <title>Thousands of microbial genomes shed light on interconnected biogeochemical processes in an aquifer system.</title>
        <authorList>
            <person name="Anantharaman K."/>
            <person name="Brown C.T."/>
            <person name="Hug L.A."/>
            <person name="Sharon I."/>
            <person name="Castelle C.J."/>
            <person name="Probst A.J."/>
            <person name="Thomas B.C."/>
            <person name="Singh A."/>
            <person name="Wilkins M.J."/>
            <person name="Karaoz U."/>
            <person name="Brodie E.L."/>
            <person name="Williams K.H."/>
            <person name="Hubbard S.S."/>
            <person name="Banfield J.F."/>
        </authorList>
    </citation>
    <scope>NUCLEOTIDE SEQUENCE [LARGE SCALE GENOMIC DNA]</scope>
</reference>
<keyword evidence="2" id="KW-0159">Chromosome partition</keyword>
<dbReference type="InterPro" id="IPR050336">
    <property type="entry name" value="Chromosome_partition/occlusion"/>
</dbReference>
<dbReference type="CDD" id="cd16393">
    <property type="entry name" value="SPO0J_N"/>
    <property type="match status" value="1"/>
</dbReference>
<dbReference type="AlphaFoldDB" id="A0A1G2BY79"/>
<dbReference type="GO" id="GO:0003677">
    <property type="term" value="F:DNA binding"/>
    <property type="evidence" value="ECO:0007669"/>
    <property type="project" value="UniProtKB-KW"/>
</dbReference>
<dbReference type="InterPro" id="IPR057240">
    <property type="entry name" value="ParB_dimer_C"/>
</dbReference>
<name>A0A1G2BY79_9BACT</name>
<dbReference type="InterPro" id="IPR036086">
    <property type="entry name" value="ParB/Sulfiredoxin_sf"/>
</dbReference>
<evidence type="ECO:0000256" key="3">
    <source>
        <dbReference type="ARBA" id="ARBA00023125"/>
    </source>
</evidence>
<evidence type="ECO:0000256" key="2">
    <source>
        <dbReference type="ARBA" id="ARBA00022829"/>
    </source>
</evidence>
<dbReference type="NCBIfam" id="TIGR00180">
    <property type="entry name" value="parB_part"/>
    <property type="match status" value="1"/>
</dbReference>
<dbReference type="InterPro" id="IPR004437">
    <property type="entry name" value="ParB/RepB/Spo0J"/>
</dbReference>
<dbReference type="InterPro" id="IPR041468">
    <property type="entry name" value="HTH_ParB/Spo0J"/>
</dbReference>
<dbReference type="PANTHER" id="PTHR33375:SF1">
    <property type="entry name" value="CHROMOSOME-PARTITIONING PROTEIN PARB-RELATED"/>
    <property type="match status" value="1"/>
</dbReference>
<dbReference type="SMART" id="SM00470">
    <property type="entry name" value="ParB"/>
    <property type="match status" value="1"/>
</dbReference>
<accession>A0A1G2BY79</accession>
<evidence type="ECO:0000259" key="4">
    <source>
        <dbReference type="SMART" id="SM00470"/>
    </source>
</evidence>
<gene>
    <name evidence="5" type="ORF">A2406_00395</name>
</gene>
<organism evidence="5 6">
    <name type="scientific">Candidatus Komeilibacteria bacterium RIFOXYC1_FULL_37_11</name>
    <dbReference type="NCBI Taxonomy" id="1798555"/>
    <lineage>
        <taxon>Bacteria</taxon>
        <taxon>Candidatus Komeiliibacteriota</taxon>
    </lineage>
</organism>
<sequence>MSALGKGLGALIPTKKLSDHGSVASGGFDGKKIDYVSIKDVSSNPWQPRTHFDKDKLDELAQSIKQHGILQPLVVSKEGNRYQLIAGERRLKAAEILGLAEVPVIIKEVSDRDKLELAIVENIQRRDLNPLETANSYKKLAEEFGLSTEAIAEQVGKGVSTVANFLRLLKLPVLIKEAIAKGEITMSHAKIILSYQTKEEQISAFKQILKNDMTVTDLQKMQKKFAAKENRDKPRDPVLASWEDKLTKNIGAKVKIQKRGERGFIKIDFYSHAELKNILDRLEK</sequence>
<dbReference type="GO" id="GO:0007059">
    <property type="term" value="P:chromosome segregation"/>
    <property type="evidence" value="ECO:0007669"/>
    <property type="project" value="UniProtKB-KW"/>
</dbReference>
<proteinExistence type="inferred from homology"/>
<dbReference type="Gene3D" id="3.90.1530.30">
    <property type="match status" value="1"/>
</dbReference>
<feature type="domain" description="ParB-like N-terminal" evidence="4">
    <location>
        <begin position="34"/>
        <end position="123"/>
    </location>
</feature>
<dbReference type="EMBL" id="MHKQ01000013">
    <property type="protein sequence ID" value="OGY94072.1"/>
    <property type="molecule type" value="Genomic_DNA"/>
</dbReference>
<dbReference type="PANTHER" id="PTHR33375">
    <property type="entry name" value="CHROMOSOME-PARTITIONING PROTEIN PARB-RELATED"/>
    <property type="match status" value="1"/>
</dbReference>
<dbReference type="SUPFAM" id="SSF110849">
    <property type="entry name" value="ParB/Sulfiredoxin"/>
    <property type="match status" value="1"/>
</dbReference>
<evidence type="ECO:0000313" key="5">
    <source>
        <dbReference type="EMBL" id="OGY94072.1"/>
    </source>
</evidence>
<dbReference type="Pfam" id="PF02195">
    <property type="entry name" value="ParB_N"/>
    <property type="match status" value="1"/>
</dbReference>
<keyword evidence="3" id="KW-0238">DNA-binding</keyword>